<dbReference type="PANTHER" id="PTHR12526">
    <property type="entry name" value="GLYCOSYLTRANSFERASE"/>
    <property type="match status" value="1"/>
</dbReference>
<sequence length="260" mass="30150">MLGCKFHLIASERNTTQIISMNERIRFFLYKWVDAIVPNSYAQEKFLLQHYPWMKVKIKTITNFVDLDRFSYVKRVRHRVPLIVIVASIWESKNTLGLIEGLKLLKNRGINFKVSWYGISEKNSDYLAQCRSKIEESDLQDYIELCKKTKVIEKKYAEADYFCLPSFFEGTPNVICEAISTGLPIICSDVCDNSIYVKDGINGFLFDPHHPESIAISLSKALALNDEQYRLFCMNSRQNAETLLNSDDFVDKYIKIINVK</sequence>
<evidence type="ECO:0000313" key="2">
    <source>
        <dbReference type="Proteomes" id="UP000284562"/>
    </source>
</evidence>
<comment type="caution">
    <text evidence="1">The sequence shown here is derived from an EMBL/GenBank/DDBJ whole genome shotgun (WGS) entry which is preliminary data.</text>
</comment>
<evidence type="ECO:0000313" key="1">
    <source>
        <dbReference type="EMBL" id="RHK47189.1"/>
    </source>
</evidence>
<dbReference type="EMBL" id="QRNN01000057">
    <property type="protein sequence ID" value="RHK47189.1"/>
    <property type="molecule type" value="Genomic_DNA"/>
</dbReference>
<accession>A0AA92WJL1</accession>
<dbReference type="Gene3D" id="3.40.50.2000">
    <property type="entry name" value="Glycogen Phosphorylase B"/>
    <property type="match status" value="2"/>
</dbReference>
<dbReference type="PANTHER" id="PTHR12526:SF630">
    <property type="entry name" value="GLYCOSYLTRANSFERASE"/>
    <property type="match status" value="1"/>
</dbReference>
<gene>
    <name evidence="1" type="ORF">DW064_12070</name>
</gene>
<proteinExistence type="predicted"/>
<protein>
    <submittedName>
        <fullName evidence="1">Glycosyltransferase</fullName>
    </submittedName>
</protein>
<name>A0AA92WJL1_9BACT</name>
<dbReference type="SUPFAM" id="SSF53756">
    <property type="entry name" value="UDP-Glycosyltransferase/glycogen phosphorylase"/>
    <property type="match status" value="1"/>
</dbReference>
<dbReference type="Pfam" id="PF13692">
    <property type="entry name" value="Glyco_trans_1_4"/>
    <property type="match status" value="1"/>
</dbReference>
<dbReference type="Proteomes" id="UP000284562">
    <property type="component" value="Unassembled WGS sequence"/>
</dbReference>
<dbReference type="CDD" id="cd03801">
    <property type="entry name" value="GT4_PimA-like"/>
    <property type="match status" value="1"/>
</dbReference>
<organism evidence="1 2">
    <name type="scientific">Segatella copri</name>
    <dbReference type="NCBI Taxonomy" id="165179"/>
    <lineage>
        <taxon>Bacteria</taxon>
        <taxon>Pseudomonadati</taxon>
        <taxon>Bacteroidota</taxon>
        <taxon>Bacteroidia</taxon>
        <taxon>Bacteroidales</taxon>
        <taxon>Prevotellaceae</taxon>
        <taxon>Segatella</taxon>
    </lineage>
</organism>
<dbReference type="AlphaFoldDB" id="A0AA92WJL1"/>
<reference evidence="1 2" key="1">
    <citation type="submission" date="2018-08" db="EMBL/GenBank/DDBJ databases">
        <title>A genome reference for cultivated species of the human gut microbiota.</title>
        <authorList>
            <person name="Zou Y."/>
            <person name="Xue W."/>
            <person name="Luo G."/>
        </authorList>
    </citation>
    <scope>NUCLEOTIDE SEQUENCE [LARGE SCALE GENOMIC DNA]</scope>
    <source>
        <strain evidence="1 2">AF43-2</strain>
    </source>
</reference>